<dbReference type="InterPro" id="IPR007822">
    <property type="entry name" value="LANC-like"/>
</dbReference>
<feature type="binding site" evidence="2">
    <location>
        <position position="337"/>
    </location>
    <ligand>
        <name>Zn(2+)</name>
        <dbReference type="ChEBI" id="CHEBI:29105"/>
    </ligand>
</feature>
<dbReference type="eggNOG" id="KOG2787">
    <property type="taxonomic scope" value="Eukaryota"/>
</dbReference>
<dbReference type="OMA" id="LSLYFEW"/>
<accession>T1J8J0</accession>
<dbReference type="PRINTS" id="PR01951">
    <property type="entry name" value="LANCEUKARYTE"/>
</dbReference>
<dbReference type="Pfam" id="PF05147">
    <property type="entry name" value="LANC_like"/>
    <property type="match status" value="1"/>
</dbReference>
<keyword evidence="2" id="KW-0479">Metal-binding</keyword>
<dbReference type="HOGENOM" id="CLU_036244_0_0_1"/>
<dbReference type="GO" id="GO:0005975">
    <property type="term" value="P:carbohydrate metabolic process"/>
    <property type="evidence" value="ECO:0007669"/>
    <property type="project" value="InterPro"/>
</dbReference>
<dbReference type="EnsemblMetazoa" id="SMAR010022-RA">
    <property type="protein sequence ID" value="SMAR010022-PA"/>
    <property type="gene ID" value="SMAR010022"/>
</dbReference>
<dbReference type="PRINTS" id="PR01950">
    <property type="entry name" value="LANCSUPER"/>
</dbReference>
<proteinExistence type="inferred from homology"/>
<dbReference type="AlphaFoldDB" id="T1J8J0"/>
<keyword evidence="4" id="KW-1185">Reference proteome</keyword>
<dbReference type="EMBL" id="JH431954">
    <property type="status" value="NOT_ANNOTATED_CDS"/>
    <property type="molecule type" value="Genomic_DNA"/>
</dbReference>
<evidence type="ECO:0008006" key="5">
    <source>
        <dbReference type="Google" id="ProtNLM"/>
    </source>
</evidence>
<evidence type="ECO:0000313" key="3">
    <source>
        <dbReference type="EnsemblMetazoa" id="SMAR010022-PA"/>
    </source>
</evidence>
<dbReference type="GO" id="GO:0031179">
    <property type="term" value="P:peptide modification"/>
    <property type="evidence" value="ECO:0007669"/>
    <property type="project" value="InterPro"/>
</dbReference>
<dbReference type="InterPro" id="IPR020464">
    <property type="entry name" value="LanC-like_prot_euk"/>
</dbReference>
<protein>
    <recommendedName>
        <fullName evidence="5">LanC-like protein 2</fullName>
    </recommendedName>
</protein>
<comment type="similarity">
    <text evidence="1">Belongs to the LanC-like protein family.</text>
</comment>
<keyword evidence="2" id="KW-0862">Zinc</keyword>
<feature type="binding site" evidence="2">
    <location>
        <position position="338"/>
    </location>
    <ligand>
        <name>Zn(2+)</name>
        <dbReference type="ChEBI" id="CHEBI:29105"/>
    </ligand>
</feature>
<evidence type="ECO:0000256" key="1">
    <source>
        <dbReference type="ARBA" id="ARBA00007179"/>
    </source>
</evidence>
<dbReference type="SUPFAM" id="SSF158745">
    <property type="entry name" value="LanC-like"/>
    <property type="match status" value="1"/>
</dbReference>
<dbReference type="PhylomeDB" id="T1J8J0"/>
<evidence type="ECO:0000313" key="4">
    <source>
        <dbReference type="Proteomes" id="UP000014500"/>
    </source>
</evidence>
<dbReference type="Gene3D" id="1.50.10.10">
    <property type="match status" value="1"/>
</dbReference>
<reference evidence="3" key="2">
    <citation type="submission" date="2015-02" db="UniProtKB">
        <authorList>
            <consortium name="EnsemblMetazoa"/>
        </authorList>
    </citation>
    <scope>IDENTIFICATION</scope>
</reference>
<organism evidence="3 4">
    <name type="scientific">Strigamia maritima</name>
    <name type="common">European centipede</name>
    <name type="synonym">Geophilus maritimus</name>
    <dbReference type="NCBI Taxonomy" id="126957"/>
    <lineage>
        <taxon>Eukaryota</taxon>
        <taxon>Metazoa</taxon>
        <taxon>Ecdysozoa</taxon>
        <taxon>Arthropoda</taxon>
        <taxon>Myriapoda</taxon>
        <taxon>Chilopoda</taxon>
        <taxon>Pleurostigmophora</taxon>
        <taxon>Geophilomorpha</taxon>
        <taxon>Linotaeniidae</taxon>
        <taxon>Strigamia</taxon>
    </lineage>
</organism>
<dbReference type="Proteomes" id="UP000014500">
    <property type="component" value="Unassembled WGS sequence"/>
</dbReference>
<dbReference type="PANTHER" id="PTHR12736">
    <property type="entry name" value="LANC-LIKE PROTEIN"/>
    <property type="match status" value="1"/>
</dbReference>
<reference evidence="4" key="1">
    <citation type="submission" date="2011-05" db="EMBL/GenBank/DDBJ databases">
        <authorList>
            <person name="Richards S.R."/>
            <person name="Qu J."/>
            <person name="Jiang H."/>
            <person name="Jhangiani S.N."/>
            <person name="Agravi P."/>
            <person name="Goodspeed R."/>
            <person name="Gross S."/>
            <person name="Mandapat C."/>
            <person name="Jackson L."/>
            <person name="Mathew T."/>
            <person name="Pu L."/>
            <person name="Thornton R."/>
            <person name="Saada N."/>
            <person name="Wilczek-Boney K.B."/>
            <person name="Lee S."/>
            <person name="Kovar C."/>
            <person name="Wu Y."/>
            <person name="Scherer S.E."/>
            <person name="Worley K.C."/>
            <person name="Muzny D.M."/>
            <person name="Gibbs R."/>
        </authorList>
    </citation>
    <scope>NUCLEOTIDE SEQUENCE</scope>
    <source>
        <strain evidence="4">Brora</strain>
    </source>
</reference>
<feature type="binding site" evidence="2">
    <location>
        <position position="291"/>
    </location>
    <ligand>
        <name>Zn(2+)</name>
        <dbReference type="ChEBI" id="CHEBI:29105"/>
    </ligand>
</feature>
<sequence length="415" mass="47160">MTLYSNFCREVARFLKMSDDRAFENKFPDYVPSAERKSSSIKKDDLLYNIGKLVNRLESEVSGIDWKDSSVYTGTSGIALMYLHLSKTLSTEQSQELIEKAFPYVEKSLGRLKGHRYSFLCGDPGPLAIAAVLYHRTGRQSQAQEMLKKLQKLNRDVVKLENDTPDELLNGRVGYLYALLFAQKHMGEACIDKTIIKNVVEAVLISGQRLATDEEFPCPLMYKWHDSYYYGAAHGICGILYMLLQARDYISPSQMDKLIRPTIDYLMTLQYPSGNYPSSMGSNSDKLVHWCHGAPGFVHLLALAHEVFGGEKYLVSAKRCCEVMWHRGLLKKGYGICHGPAGNAYGFLVVYRITRDEKYLYRAQKFAEWCFDYGKHGARVADRPLSLFEGLAGTIYFLADMLKPDRAAFPAFQLW</sequence>
<dbReference type="GO" id="GO:0046872">
    <property type="term" value="F:metal ion binding"/>
    <property type="evidence" value="ECO:0007669"/>
    <property type="project" value="UniProtKB-KW"/>
</dbReference>
<dbReference type="GO" id="GO:0005886">
    <property type="term" value="C:plasma membrane"/>
    <property type="evidence" value="ECO:0007669"/>
    <property type="project" value="TreeGrafter"/>
</dbReference>
<name>T1J8J0_STRMM</name>
<evidence type="ECO:0000256" key="2">
    <source>
        <dbReference type="PIRSR" id="PIRSR607822-1"/>
    </source>
</evidence>
<dbReference type="SMART" id="SM01260">
    <property type="entry name" value="LANC_like"/>
    <property type="match status" value="1"/>
</dbReference>
<dbReference type="InterPro" id="IPR012341">
    <property type="entry name" value="6hp_glycosidase-like_sf"/>
</dbReference>
<dbReference type="PANTHER" id="PTHR12736:SF21">
    <property type="entry name" value="LANC-LIKE PROTEIN 2"/>
    <property type="match status" value="1"/>
</dbReference>
<dbReference type="CDD" id="cd04794">
    <property type="entry name" value="euk_LANCL"/>
    <property type="match status" value="1"/>
</dbReference>